<proteinExistence type="predicted"/>
<dbReference type="AlphaFoldDB" id="A0A8H7C520"/>
<evidence type="ECO:0000313" key="3">
    <source>
        <dbReference type="Proteomes" id="UP000629468"/>
    </source>
</evidence>
<comment type="caution">
    <text evidence="2">The sequence shown here is derived from an EMBL/GenBank/DDBJ whole genome shotgun (WGS) entry which is preliminary data.</text>
</comment>
<protein>
    <submittedName>
        <fullName evidence="2">Uncharacterized protein</fullName>
    </submittedName>
</protein>
<reference evidence="2 3" key="1">
    <citation type="journal article" name="Sci. Rep.">
        <title>Telomere-to-telomere assembled and centromere annotated genomes of the two main subspecies of the button mushroom Agaricus bisporus reveal especially polymorphic chromosome ends.</title>
        <authorList>
            <person name="Sonnenberg A.S.M."/>
            <person name="Sedaghat-Telgerd N."/>
            <person name="Lavrijssen B."/>
            <person name="Ohm R.A."/>
            <person name="Hendrickx P.M."/>
            <person name="Scholtmeijer K."/>
            <person name="Baars J.J.P."/>
            <person name="van Peer A."/>
        </authorList>
    </citation>
    <scope>NUCLEOTIDE SEQUENCE [LARGE SCALE GENOMIC DNA]</scope>
    <source>
        <strain evidence="2 3">H119_p4</strain>
    </source>
</reference>
<gene>
    <name evidence="2" type="ORF">Agabi119p4_8776</name>
</gene>
<name>A0A8H7C520_AGABI</name>
<dbReference type="EMBL" id="JABXXO010000012">
    <property type="protein sequence ID" value="KAF7762183.1"/>
    <property type="molecule type" value="Genomic_DNA"/>
</dbReference>
<feature type="region of interest" description="Disordered" evidence="1">
    <location>
        <begin position="194"/>
        <end position="216"/>
    </location>
</feature>
<feature type="region of interest" description="Disordered" evidence="1">
    <location>
        <begin position="1"/>
        <end position="46"/>
    </location>
</feature>
<accession>A0A8H7C520</accession>
<organism evidence="2 3">
    <name type="scientific">Agaricus bisporus var. burnettii</name>
    <dbReference type="NCBI Taxonomy" id="192524"/>
    <lineage>
        <taxon>Eukaryota</taxon>
        <taxon>Fungi</taxon>
        <taxon>Dikarya</taxon>
        <taxon>Basidiomycota</taxon>
        <taxon>Agaricomycotina</taxon>
        <taxon>Agaricomycetes</taxon>
        <taxon>Agaricomycetidae</taxon>
        <taxon>Agaricales</taxon>
        <taxon>Agaricineae</taxon>
        <taxon>Agaricaceae</taxon>
        <taxon>Agaricus</taxon>
    </lineage>
</organism>
<dbReference type="Proteomes" id="UP000629468">
    <property type="component" value="Unassembled WGS sequence"/>
</dbReference>
<sequence length="476" mass="52944">MDYYDDPPAPQEPPQIHTPLPPPRPRLTPHTDSHPQTSQTRTIEAIPATCTTCTTSSKNKSRTRISSSALLNGATAHLSPPTTMLSPLALTRRGTMSVAPQSERHNSADMDSRSMISSLLDAYCRSDDTWDDDASEIYSDETASLDYLASPSSVSSVCTFHRRHGSNSTIVASELAPRRSKSTTLLIEAPPQWDSLASTSSAPRTAPVNKNMRPLPPLPPSQRSNINTYLQHLQYLPHTQHLLLHPAILHHKPIISKHHLLPPLLTISASPSTSQQQQPSPLDIPIPPSPMTARRHQATKLTKILGEQISPELLGPNGAIRRVQRLPTPPPVSTTAAQTAKNQVTLPPTRRIQSRAVRPHAIYAFDDTTSEESDNDHVSLFDFTEIKVEFLNETEESDDTGSSSDPSEILSPSDSILELEMEELEEARIGRALQNVIRYQKADRVKRTSRMWVLEKNGQRWEEEDQLNIRRALRQL</sequence>
<evidence type="ECO:0000256" key="1">
    <source>
        <dbReference type="SAM" id="MobiDB-lite"/>
    </source>
</evidence>
<evidence type="ECO:0000313" key="2">
    <source>
        <dbReference type="EMBL" id="KAF7762183.1"/>
    </source>
</evidence>